<feature type="transmembrane region" description="Helical" evidence="14">
    <location>
        <begin position="151"/>
        <end position="173"/>
    </location>
</feature>
<evidence type="ECO:0000256" key="10">
    <source>
        <dbReference type="ARBA" id="ARBA00022840"/>
    </source>
</evidence>
<dbReference type="PANTHER" id="PTHR34220:SF7">
    <property type="entry name" value="SENSOR HISTIDINE KINASE YPDA"/>
    <property type="match status" value="1"/>
</dbReference>
<dbReference type="InterPro" id="IPR010559">
    <property type="entry name" value="Sig_transdc_His_kin_internal"/>
</dbReference>
<accession>A0A0R2HN40</accession>
<keyword evidence="7 14" id="KW-0812">Transmembrane</keyword>
<name>A0A0R2HN40_CARDV</name>
<dbReference type="PROSITE" id="PS50109">
    <property type="entry name" value="HIS_KIN"/>
    <property type="match status" value="1"/>
</dbReference>
<gene>
    <name evidence="16" type="ORF">IV74_GL001900</name>
</gene>
<keyword evidence="13 14" id="KW-0472">Membrane</keyword>
<protein>
    <recommendedName>
        <fullName evidence="3">histidine kinase</fullName>
        <ecNumber evidence="3">2.7.13.3</ecNumber>
    </recommendedName>
</protein>
<dbReference type="SUPFAM" id="SSF55874">
    <property type="entry name" value="ATPase domain of HSP90 chaperone/DNA topoisomerase II/histidine kinase"/>
    <property type="match status" value="1"/>
</dbReference>
<feature type="domain" description="Histidine kinase" evidence="15">
    <location>
        <begin position="476"/>
        <end position="580"/>
    </location>
</feature>
<evidence type="ECO:0000256" key="9">
    <source>
        <dbReference type="ARBA" id="ARBA00022777"/>
    </source>
</evidence>
<evidence type="ECO:0000256" key="7">
    <source>
        <dbReference type="ARBA" id="ARBA00022692"/>
    </source>
</evidence>
<evidence type="ECO:0000256" key="8">
    <source>
        <dbReference type="ARBA" id="ARBA00022741"/>
    </source>
</evidence>
<keyword evidence="11 14" id="KW-1133">Transmembrane helix</keyword>
<dbReference type="Gene3D" id="3.30.450.40">
    <property type="match status" value="1"/>
</dbReference>
<dbReference type="eggNOG" id="COG3275">
    <property type="taxonomic scope" value="Bacteria"/>
</dbReference>
<evidence type="ECO:0000259" key="15">
    <source>
        <dbReference type="PROSITE" id="PS50109"/>
    </source>
</evidence>
<dbReference type="EC" id="2.7.13.3" evidence="3"/>
<dbReference type="GO" id="GO:0005886">
    <property type="term" value="C:plasma membrane"/>
    <property type="evidence" value="ECO:0007669"/>
    <property type="project" value="UniProtKB-SubCell"/>
</dbReference>
<dbReference type="EMBL" id="JQBS01000035">
    <property type="protein sequence ID" value="KRN54319.1"/>
    <property type="molecule type" value="Genomic_DNA"/>
</dbReference>
<feature type="transmembrane region" description="Helical" evidence="14">
    <location>
        <begin position="185"/>
        <end position="206"/>
    </location>
</feature>
<reference evidence="16 17" key="1">
    <citation type="journal article" date="2015" name="Genome Announc.">
        <title>Expanding the biotechnology potential of lactobacilli through comparative genomics of 213 strains and associated genera.</title>
        <authorList>
            <person name="Sun Z."/>
            <person name="Harris H.M."/>
            <person name="McCann A."/>
            <person name="Guo C."/>
            <person name="Argimon S."/>
            <person name="Zhang W."/>
            <person name="Yang X."/>
            <person name="Jeffery I.B."/>
            <person name="Cooney J.C."/>
            <person name="Kagawa T.F."/>
            <person name="Liu W."/>
            <person name="Song Y."/>
            <person name="Salvetti E."/>
            <person name="Wrobel A."/>
            <person name="Rasinkangas P."/>
            <person name="Parkhill J."/>
            <person name="Rea M.C."/>
            <person name="O'Sullivan O."/>
            <person name="Ritari J."/>
            <person name="Douillard F.P."/>
            <person name="Paul Ross R."/>
            <person name="Yang R."/>
            <person name="Briner A.E."/>
            <person name="Felis G.E."/>
            <person name="de Vos W.M."/>
            <person name="Barrangou R."/>
            <person name="Klaenhammer T.R."/>
            <person name="Caufield P.W."/>
            <person name="Cui Y."/>
            <person name="Zhang H."/>
            <person name="O'Toole P.W."/>
        </authorList>
    </citation>
    <scope>NUCLEOTIDE SEQUENCE [LARGE SCALE GENOMIC DNA]</scope>
    <source>
        <strain evidence="16 17">DSM 20623</strain>
    </source>
</reference>
<dbReference type="Pfam" id="PF02518">
    <property type="entry name" value="HATPase_c"/>
    <property type="match status" value="1"/>
</dbReference>
<evidence type="ECO:0000256" key="3">
    <source>
        <dbReference type="ARBA" id="ARBA00012438"/>
    </source>
</evidence>
<keyword evidence="8" id="KW-0547">Nucleotide-binding</keyword>
<feature type="transmembrane region" description="Helical" evidence="14">
    <location>
        <begin position="88"/>
        <end position="109"/>
    </location>
</feature>
<dbReference type="Proteomes" id="UP000051658">
    <property type="component" value="Unassembled WGS sequence"/>
</dbReference>
<keyword evidence="17" id="KW-1185">Reference proteome</keyword>
<dbReference type="AlphaFoldDB" id="A0A0R2HN40"/>
<evidence type="ECO:0000256" key="5">
    <source>
        <dbReference type="ARBA" id="ARBA00022553"/>
    </source>
</evidence>
<dbReference type="PATRIC" id="fig|1449336.4.peg.1937"/>
<keyword evidence="10" id="KW-0067">ATP-binding</keyword>
<comment type="catalytic activity">
    <reaction evidence="1">
        <text>ATP + protein L-histidine = ADP + protein N-phospho-L-histidine.</text>
        <dbReference type="EC" id="2.7.13.3"/>
    </reaction>
</comment>
<dbReference type="InterPro" id="IPR036890">
    <property type="entry name" value="HATPase_C_sf"/>
</dbReference>
<dbReference type="Gene3D" id="3.30.565.10">
    <property type="entry name" value="Histidine kinase-like ATPase, C-terminal domain"/>
    <property type="match status" value="1"/>
</dbReference>
<dbReference type="InterPro" id="IPR005467">
    <property type="entry name" value="His_kinase_dom"/>
</dbReference>
<dbReference type="InterPro" id="IPR011620">
    <property type="entry name" value="Sig_transdc_His_kinase_LytS_TM"/>
</dbReference>
<keyword evidence="5" id="KW-0597">Phosphoprotein</keyword>
<feature type="transmembrane region" description="Helical" evidence="14">
    <location>
        <begin position="44"/>
        <end position="63"/>
    </location>
</feature>
<dbReference type="InterPro" id="IPR029016">
    <property type="entry name" value="GAF-like_dom_sf"/>
</dbReference>
<proteinExistence type="predicted"/>
<evidence type="ECO:0000256" key="13">
    <source>
        <dbReference type="ARBA" id="ARBA00023136"/>
    </source>
</evidence>
<evidence type="ECO:0000256" key="14">
    <source>
        <dbReference type="SAM" id="Phobius"/>
    </source>
</evidence>
<keyword evidence="9 16" id="KW-0418">Kinase</keyword>
<evidence type="ECO:0000256" key="6">
    <source>
        <dbReference type="ARBA" id="ARBA00022679"/>
    </source>
</evidence>
<dbReference type="Pfam" id="PF07694">
    <property type="entry name" value="5TM-5TMR_LYT"/>
    <property type="match status" value="1"/>
</dbReference>
<dbReference type="PANTHER" id="PTHR34220">
    <property type="entry name" value="SENSOR HISTIDINE KINASE YPDA"/>
    <property type="match status" value="1"/>
</dbReference>
<feature type="transmembrane region" description="Helical" evidence="14">
    <location>
        <begin position="121"/>
        <end position="139"/>
    </location>
</feature>
<comment type="caution">
    <text evidence="16">The sequence shown here is derived from an EMBL/GenBank/DDBJ whole genome shotgun (WGS) entry which is preliminary data.</text>
</comment>
<dbReference type="RefSeq" id="WP_034569687.1">
    <property type="nucleotide sequence ID" value="NZ_JQBS01000035.1"/>
</dbReference>
<dbReference type="SMART" id="SM00387">
    <property type="entry name" value="HATPase_c"/>
    <property type="match status" value="1"/>
</dbReference>
<evidence type="ECO:0000256" key="2">
    <source>
        <dbReference type="ARBA" id="ARBA00004651"/>
    </source>
</evidence>
<keyword evidence="4" id="KW-1003">Cell membrane</keyword>
<organism evidence="16 17">
    <name type="scientific">Carnobacterium divergens DSM 20623</name>
    <dbReference type="NCBI Taxonomy" id="1449336"/>
    <lineage>
        <taxon>Bacteria</taxon>
        <taxon>Bacillati</taxon>
        <taxon>Bacillota</taxon>
        <taxon>Bacilli</taxon>
        <taxon>Lactobacillales</taxon>
        <taxon>Carnobacteriaceae</taxon>
        <taxon>Carnobacterium</taxon>
    </lineage>
</organism>
<evidence type="ECO:0000256" key="11">
    <source>
        <dbReference type="ARBA" id="ARBA00022989"/>
    </source>
</evidence>
<comment type="subcellular location">
    <subcellularLocation>
        <location evidence="2">Cell membrane</location>
        <topology evidence="2">Multi-pass membrane protein</topology>
    </subcellularLocation>
</comment>
<evidence type="ECO:0000313" key="16">
    <source>
        <dbReference type="EMBL" id="KRN54319.1"/>
    </source>
</evidence>
<dbReference type="GO" id="GO:0071555">
    <property type="term" value="P:cell wall organization"/>
    <property type="evidence" value="ECO:0007669"/>
    <property type="project" value="InterPro"/>
</dbReference>
<evidence type="ECO:0000256" key="4">
    <source>
        <dbReference type="ARBA" id="ARBA00022475"/>
    </source>
</evidence>
<evidence type="ECO:0000256" key="1">
    <source>
        <dbReference type="ARBA" id="ARBA00000085"/>
    </source>
</evidence>
<dbReference type="Pfam" id="PF06580">
    <property type="entry name" value="His_kinase"/>
    <property type="match status" value="1"/>
</dbReference>
<keyword evidence="12" id="KW-0902">Two-component regulatory system</keyword>
<dbReference type="InterPro" id="IPR050640">
    <property type="entry name" value="Bact_2-comp_sensor_kinase"/>
</dbReference>
<dbReference type="GeneID" id="89588894"/>
<dbReference type="InterPro" id="IPR003594">
    <property type="entry name" value="HATPase_dom"/>
</dbReference>
<dbReference type="GO" id="GO:0000155">
    <property type="term" value="F:phosphorelay sensor kinase activity"/>
    <property type="evidence" value="ECO:0007669"/>
    <property type="project" value="InterPro"/>
</dbReference>
<dbReference type="GO" id="GO:0005524">
    <property type="term" value="F:ATP binding"/>
    <property type="evidence" value="ECO:0007669"/>
    <property type="project" value="UniProtKB-KW"/>
</dbReference>
<keyword evidence="6" id="KW-0808">Transferase</keyword>
<evidence type="ECO:0000313" key="17">
    <source>
        <dbReference type="Proteomes" id="UP000051658"/>
    </source>
</evidence>
<sequence length="582" mass="64063">MFNLFIMMMERVGLIILLAYLLVNVSYFKIILLNRGWLSSKFQLMAIFTLFAIISNFTGVEITENKIISTDFLTVLSDNASIANTRTLAIGVSGLIGGPVVGIGVGLLAGMHRVIQGGGTSLFYLFSSSLVGIFSGLVGDRFARKNQFPSPIQAAGIGALMELVQMLFVFIFSGTFAEGWLLVKFIAFPMVLLNSIGTFIFLSIITSTLKQEEQMRAVQTHDVLELAAKTLPYFREGLTENSCREVAKIIKKYTKVAAISMTDTHQILAHVGAGSDHHIPELEVITELSRDVLKTGQLAIAKSKIQIGCSNPSCQLSAAIVIPLTSKKEVVGTLKMYFTDATKLTHVEEQLAEGLGAIFSSQLELGEAEIQSKLLKDAEIKSLQAQVNPHFFFNAMNTISALMRQNSEQARILLLQLSTYFRANLQGARQVLIPLTAELKHVEAYLSLEQARFPQRYQVNFKIDSDLDALLLPPFLLQVLVENAIRHAFGNRKVDNQIVVQLTKQVHTVAIEVRDNGIGISPDRLEKIGKEAIESEKGTGTALDNLNKRLVGLFGSASQLHFFQNETGGTTVLLTIPIEEER</sequence>
<evidence type="ECO:0000256" key="12">
    <source>
        <dbReference type="ARBA" id="ARBA00023012"/>
    </source>
</evidence>